<protein>
    <recommendedName>
        <fullName evidence="3">PLD phosphodiesterase domain-containing protein</fullName>
    </recommendedName>
</protein>
<dbReference type="Proteomes" id="UP001498238">
    <property type="component" value="Unassembled WGS sequence"/>
</dbReference>
<proteinExistence type="predicted"/>
<reference evidence="1 2" key="1">
    <citation type="submission" date="2024-01" db="EMBL/GenBank/DDBJ databases">
        <title>Characterization of antibiotic resistant novel bacterial strains and their environmental applications.</title>
        <authorList>
            <person name="Manzoor S."/>
            <person name="Abbas S."/>
            <person name="Arshad M."/>
            <person name="Ahmed I."/>
        </authorList>
    </citation>
    <scope>NUCLEOTIDE SEQUENCE [LARGE SCALE GENOMIC DNA]</scope>
    <source>
        <strain evidence="1 2">NCCP-602</strain>
    </source>
</reference>
<dbReference type="EMBL" id="BAAAAF010000021">
    <property type="protein sequence ID" value="GAA0037292.1"/>
    <property type="molecule type" value="Genomic_DNA"/>
</dbReference>
<sequence length="93" mass="10489">MFPYQLGARVSQRSQLVRQVVLAVHVVVVHFCYDVSIGSRNTAVKTRTQRLAGIHANDLKIVDSRIFCASGNVGWDGEPVRDQYKLLVHRDLL</sequence>
<keyword evidence="2" id="KW-1185">Reference proteome</keyword>
<accession>A0ABN0SSC4</accession>
<gene>
    <name evidence="1" type="ORF">NCCP602_32540</name>
</gene>
<comment type="caution">
    <text evidence="1">The sequence shown here is derived from an EMBL/GenBank/DDBJ whole genome shotgun (WGS) entry which is preliminary data.</text>
</comment>
<evidence type="ECO:0008006" key="3">
    <source>
        <dbReference type="Google" id="ProtNLM"/>
    </source>
</evidence>
<organism evidence="1 2">
    <name type="scientific">Brevibacterium metallidurans</name>
    <dbReference type="NCBI Taxonomy" id="1482676"/>
    <lineage>
        <taxon>Bacteria</taxon>
        <taxon>Bacillati</taxon>
        <taxon>Actinomycetota</taxon>
        <taxon>Actinomycetes</taxon>
        <taxon>Micrococcales</taxon>
        <taxon>Brevibacteriaceae</taxon>
        <taxon>Brevibacterium</taxon>
    </lineage>
</organism>
<evidence type="ECO:0000313" key="1">
    <source>
        <dbReference type="EMBL" id="GAA0037292.1"/>
    </source>
</evidence>
<name>A0ABN0SSC4_9MICO</name>
<evidence type="ECO:0000313" key="2">
    <source>
        <dbReference type="Proteomes" id="UP001498238"/>
    </source>
</evidence>